<organism evidence="6 7">
    <name type="scientific">Promicromonospora aerolata</name>
    <dbReference type="NCBI Taxonomy" id="195749"/>
    <lineage>
        <taxon>Bacteria</taxon>
        <taxon>Bacillati</taxon>
        <taxon>Actinomycetota</taxon>
        <taxon>Actinomycetes</taxon>
        <taxon>Micrococcales</taxon>
        <taxon>Promicromonosporaceae</taxon>
        <taxon>Promicromonospora</taxon>
    </lineage>
</organism>
<dbReference type="SUPFAM" id="SSF55931">
    <property type="entry name" value="Glutamine synthetase/guanido kinase"/>
    <property type="match status" value="1"/>
</dbReference>
<name>A0ABW4V3R7_9MICO</name>
<dbReference type="GO" id="GO:0004357">
    <property type="term" value="F:glutamate-cysteine ligase activity"/>
    <property type="evidence" value="ECO:0007669"/>
    <property type="project" value="UniProtKB-EC"/>
</dbReference>
<dbReference type="InterPro" id="IPR050141">
    <property type="entry name" value="GCL_type2/YbdK_subfam"/>
</dbReference>
<dbReference type="NCBIfam" id="TIGR02050">
    <property type="entry name" value="gshA_cyan_rel"/>
    <property type="match status" value="1"/>
</dbReference>
<dbReference type="InterPro" id="IPR006336">
    <property type="entry name" value="GCS2"/>
</dbReference>
<keyword evidence="2 5" id="KW-0547">Nucleotide-binding</keyword>
<comment type="caution">
    <text evidence="6">The sequence shown here is derived from an EMBL/GenBank/DDBJ whole genome shotgun (WGS) entry which is preliminary data.</text>
</comment>
<dbReference type="EMBL" id="JBHUHF010000001">
    <property type="protein sequence ID" value="MFD2023950.1"/>
    <property type="molecule type" value="Genomic_DNA"/>
</dbReference>
<dbReference type="NCBIfam" id="NF010041">
    <property type="entry name" value="PRK13517.1-1"/>
    <property type="match status" value="1"/>
</dbReference>
<accession>A0ABW4V3R7</accession>
<dbReference type="HAMAP" id="MF_01609">
    <property type="entry name" value="Glu_cys_ligase_2"/>
    <property type="match status" value="1"/>
</dbReference>
<dbReference type="Proteomes" id="UP001597338">
    <property type="component" value="Unassembled WGS sequence"/>
</dbReference>
<comment type="function">
    <text evidence="5">ATP-dependent carboxylate-amine ligase which exhibits weak glutamate--cysteine ligase activity.</text>
</comment>
<evidence type="ECO:0000313" key="7">
    <source>
        <dbReference type="Proteomes" id="UP001597338"/>
    </source>
</evidence>
<dbReference type="PANTHER" id="PTHR36510:SF1">
    <property type="entry name" value="GLUTAMATE--CYSTEINE LIGASE 2-RELATED"/>
    <property type="match status" value="1"/>
</dbReference>
<dbReference type="InterPro" id="IPR014746">
    <property type="entry name" value="Gln_synth/guanido_kin_cat_dom"/>
</dbReference>
<dbReference type="EC" id="6.3.2.2" evidence="5"/>
<evidence type="ECO:0000256" key="2">
    <source>
        <dbReference type="ARBA" id="ARBA00022741"/>
    </source>
</evidence>
<sequence length="369" mass="38385">MTGTGTAAGTGAPRSVGVEEELMLVGQDGTAVPRAHAVLGSAEPGDGPLEHELMEEQLETATPPRSTLEEIAAAIREGRAGAQAAADRHGARVAALATSPLAFDGTTVDKLRYLAARAEFGLTAREQLTSGCHVHVAVADDAEGVAVLDRIGPWLAPLLALSVNSPYWMGVDSGYASFRSQVWSRWHTAGPTRHFGTPEAYHAAVEALVATGTILDEGMVYFDARLSARYPTVEIRVADVCLSADTATLLAALARGLVETAARAAGSPAPDVPTEILRTALWRAGRSGLGGDLVDPRTWRPAPAHDVVGALVDHVREALVDAGDLDAVTDLLGGLWSGGDGASRQRSWAAETDGDLAAVARRAADATLE</sequence>
<dbReference type="InterPro" id="IPR011793">
    <property type="entry name" value="YbdK"/>
</dbReference>
<dbReference type="Pfam" id="PF04107">
    <property type="entry name" value="GCS2"/>
    <property type="match status" value="1"/>
</dbReference>
<protein>
    <recommendedName>
        <fullName evidence="5">Putative glutamate--cysteine ligase 2</fullName>
        <ecNumber evidence="5">6.3.2.2</ecNumber>
    </recommendedName>
    <alternativeName>
        <fullName evidence="5">Gamma-glutamylcysteine synthetase 2</fullName>
        <shortName evidence="5">GCS 2</shortName>
        <shortName evidence="5">Gamma-GCS 2</shortName>
    </alternativeName>
</protein>
<evidence type="ECO:0000256" key="3">
    <source>
        <dbReference type="ARBA" id="ARBA00022840"/>
    </source>
</evidence>
<dbReference type="Gene3D" id="3.30.590.20">
    <property type="match status" value="1"/>
</dbReference>
<keyword evidence="7" id="KW-1185">Reference proteome</keyword>
<dbReference type="RefSeq" id="WP_377195956.1">
    <property type="nucleotide sequence ID" value="NZ_JBHUHF010000001.1"/>
</dbReference>
<evidence type="ECO:0000256" key="4">
    <source>
        <dbReference type="ARBA" id="ARBA00048819"/>
    </source>
</evidence>
<evidence type="ECO:0000256" key="5">
    <source>
        <dbReference type="HAMAP-Rule" id="MF_01609"/>
    </source>
</evidence>
<proteinExistence type="inferred from homology"/>
<gene>
    <name evidence="6" type="ORF">ACFSL2_00310</name>
</gene>
<keyword evidence="3 5" id="KW-0067">ATP-binding</keyword>
<dbReference type="PANTHER" id="PTHR36510">
    <property type="entry name" value="GLUTAMATE--CYSTEINE LIGASE 2-RELATED"/>
    <property type="match status" value="1"/>
</dbReference>
<comment type="similarity">
    <text evidence="5">Belongs to the glutamate--cysteine ligase type 2 family. YbdK subfamily.</text>
</comment>
<reference evidence="7" key="1">
    <citation type="journal article" date="2019" name="Int. J. Syst. Evol. Microbiol.">
        <title>The Global Catalogue of Microorganisms (GCM) 10K type strain sequencing project: providing services to taxonomists for standard genome sequencing and annotation.</title>
        <authorList>
            <consortium name="The Broad Institute Genomics Platform"/>
            <consortium name="The Broad Institute Genome Sequencing Center for Infectious Disease"/>
            <person name="Wu L."/>
            <person name="Ma J."/>
        </authorList>
    </citation>
    <scope>NUCLEOTIDE SEQUENCE [LARGE SCALE GENOMIC DNA]</scope>
    <source>
        <strain evidence="7">CCM 7043</strain>
    </source>
</reference>
<evidence type="ECO:0000313" key="6">
    <source>
        <dbReference type="EMBL" id="MFD2023950.1"/>
    </source>
</evidence>
<keyword evidence="1 5" id="KW-0436">Ligase</keyword>
<comment type="catalytic activity">
    <reaction evidence="4 5">
        <text>L-cysteine + L-glutamate + ATP = gamma-L-glutamyl-L-cysteine + ADP + phosphate + H(+)</text>
        <dbReference type="Rhea" id="RHEA:13285"/>
        <dbReference type="ChEBI" id="CHEBI:15378"/>
        <dbReference type="ChEBI" id="CHEBI:29985"/>
        <dbReference type="ChEBI" id="CHEBI:30616"/>
        <dbReference type="ChEBI" id="CHEBI:35235"/>
        <dbReference type="ChEBI" id="CHEBI:43474"/>
        <dbReference type="ChEBI" id="CHEBI:58173"/>
        <dbReference type="ChEBI" id="CHEBI:456216"/>
        <dbReference type="EC" id="6.3.2.2"/>
    </reaction>
</comment>
<evidence type="ECO:0000256" key="1">
    <source>
        <dbReference type="ARBA" id="ARBA00022598"/>
    </source>
</evidence>